<protein>
    <submittedName>
        <fullName evidence="2">Uncharacterized protein</fullName>
    </submittedName>
</protein>
<proteinExistence type="predicted"/>
<reference evidence="2 3" key="2">
    <citation type="journal article" date="2017" name="Front. Plant Sci.">
        <title>Gene Classification and Mining of Molecular Markers Useful in Red Clover (Trifolium pratense) Breeding.</title>
        <authorList>
            <person name="Istvanek J."/>
            <person name="Dluhosova J."/>
            <person name="Dluhos P."/>
            <person name="Patkova L."/>
            <person name="Nedelnik J."/>
            <person name="Repkova J."/>
        </authorList>
    </citation>
    <scope>NUCLEOTIDE SEQUENCE [LARGE SCALE GENOMIC DNA]</scope>
    <source>
        <strain evidence="3">cv. Tatra</strain>
        <tissue evidence="2">Young leaves</tissue>
    </source>
</reference>
<evidence type="ECO:0000313" key="3">
    <source>
        <dbReference type="Proteomes" id="UP000236291"/>
    </source>
</evidence>
<dbReference type="PANTHER" id="PTHR48152">
    <property type="entry name" value="F1C9.34 PROTEIN"/>
    <property type="match status" value="1"/>
</dbReference>
<organism evidence="2 3">
    <name type="scientific">Trifolium pratense</name>
    <name type="common">Red clover</name>
    <dbReference type="NCBI Taxonomy" id="57577"/>
    <lineage>
        <taxon>Eukaryota</taxon>
        <taxon>Viridiplantae</taxon>
        <taxon>Streptophyta</taxon>
        <taxon>Embryophyta</taxon>
        <taxon>Tracheophyta</taxon>
        <taxon>Spermatophyta</taxon>
        <taxon>Magnoliopsida</taxon>
        <taxon>eudicotyledons</taxon>
        <taxon>Gunneridae</taxon>
        <taxon>Pentapetalae</taxon>
        <taxon>rosids</taxon>
        <taxon>fabids</taxon>
        <taxon>Fabales</taxon>
        <taxon>Fabaceae</taxon>
        <taxon>Papilionoideae</taxon>
        <taxon>50 kb inversion clade</taxon>
        <taxon>NPAAA clade</taxon>
        <taxon>Hologalegina</taxon>
        <taxon>IRL clade</taxon>
        <taxon>Trifolieae</taxon>
        <taxon>Trifolium</taxon>
    </lineage>
</organism>
<keyword evidence="1" id="KW-0732">Signal</keyword>
<evidence type="ECO:0000313" key="2">
    <source>
        <dbReference type="EMBL" id="PNX79044.1"/>
    </source>
</evidence>
<feature type="chain" id="PRO_5014477113" evidence="1">
    <location>
        <begin position="23"/>
        <end position="168"/>
    </location>
</feature>
<evidence type="ECO:0000256" key="1">
    <source>
        <dbReference type="SAM" id="SignalP"/>
    </source>
</evidence>
<dbReference type="Pfam" id="PF06101">
    <property type="entry name" value="Vps62"/>
    <property type="match status" value="1"/>
</dbReference>
<dbReference type="PANTHER" id="PTHR48152:SF3">
    <property type="entry name" value="DUF946 FAMILY PROTEIN (DUF946)"/>
    <property type="match status" value="1"/>
</dbReference>
<reference evidence="2 3" key="1">
    <citation type="journal article" date="2014" name="Am. J. Bot.">
        <title>Genome assembly and annotation for red clover (Trifolium pratense; Fabaceae).</title>
        <authorList>
            <person name="Istvanek J."/>
            <person name="Jaros M."/>
            <person name="Krenek A."/>
            <person name="Repkova J."/>
        </authorList>
    </citation>
    <scope>NUCLEOTIDE SEQUENCE [LARGE SCALE GENOMIC DNA]</scope>
    <source>
        <strain evidence="3">cv. Tatra</strain>
        <tissue evidence="2">Young leaves</tissue>
    </source>
</reference>
<dbReference type="EMBL" id="ASHM01035203">
    <property type="protein sequence ID" value="PNX79044.1"/>
    <property type="molecule type" value="Genomic_DNA"/>
</dbReference>
<feature type="signal peptide" evidence="1">
    <location>
        <begin position="1"/>
        <end position="22"/>
    </location>
</feature>
<feature type="non-terminal residue" evidence="2">
    <location>
        <position position="168"/>
    </location>
</feature>
<accession>A0A2K3LKH2</accession>
<dbReference type="STRING" id="57577.A0A2K3LKH2"/>
<sequence length="168" mass="18442">MRVNVGILWVCIVLFMAIEAMGIPRGTASMGQLSENNKIIKKNRTRSRSRPIDYKFKLPIEPNSWPEGNGFGDRSIIDLGDLHLELVTTFSKVWGVYEGGPDDQGASVYEPTGMSYGFSVLGSYSQPNNKPLFGYFLAAKDITLGTTKTPTLKPPVDYTLVADTSSIS</sequence>
<gene>
    <name evidence="2" type="ORF">L195_g035027</name>
</gene>
<dbReference type="AlphaFoldDB" id="A0A2K3LKH2"/>
<dbReference type="Proteomes" id="UP000236291">
    <property type="component" value="Unassembled WGS sequence"/>
</dbReference>
<dbReference type="InterPro" id="IPR009291">
    <property type="entry name" value="Vps62"/>
</dbReference>
<comment type="caution">
    <text evidence="2">The sequence shown here is derived from an EMBL/GenBank/DDBJ whole genome shotgun (WGS) entry which is preliminary data.</text>
</comment>
<name>A0A2K3LKH2_TRIPR</name>